<name>A0A9Q1KVK2_9CARY</name>
<accession>A0A9Q1KVK2</accession>
<dbReference type="EMBL" id="JAKOGI010000019">
    <property type="protein sequence ID" value="KAJ8449673.1"/>
    <property type="molecule type" value="Genomic_DNA"/>
</dbReference>
<organism evidence="2 3">
    <name type="scientific">Carnegiea gigantea</name>
    <dbReference type="NCBI Taxonomy" id="171969"/>
    <lineage>
        <taxon>Eukaryota</taxon>
        <taxon>Viridiplantae</taxon>
        <taxon>Streptophyta</taxon>
        <taxon>Embryophyta</taxon>
        <taxon>Tracheophyta</taxon>
        <taxon>Spermatophyta</taxon>
        <taxon>Magnoliopsida</taxon>
        <taxon>eudicotyledons</taxon>
        <taxon>Gunneridae</taxon>
        <taxon>Pentapetalae</taxon>
        <taxon>Caryophyllales</taxon>
        <taxon>Cactineae</taxon>
        <taxon>Cactaceae</taxon>
        <taxon>Cactoideae</taxon>
        <taxon>Echinocereeae</taxon>
        <taxon>Carnegiea</taxon>
    </lineage>
</organism>
<keyword evidence="3" id="KW-1185">Reference proteome</keyword>
<protein>
    <submittedName>
        <fullName evidence="2">Uncharacterized protein</fullName>
    </submittedName>
</protein>
<evidence type="ECO:0000313" key="2">
    <source>
        <dbReference type="EMBL" id="KAJ8449673.1"/>
    </source>
</evidence>
<evidence type="ECO:0000313" key="3">
    <source>
        <dbReference type="Proteomes" id="UP001153076"/>
    </source>
</evidence>
<feature type="compositionally biased region" description="Polar residues" evidence="1">
    <location>
        <begin position="99"/>
        <end position="112"/>
    </location>
</feature>
<gene>
    <name evidence="2" type="ORF">Cgig2_001329</name>
</gene>
<dbReference type="Proteomes" id="UP001153076">
    <property type="component" value="Unassembled WGS sequence"/>
</dbReference>
<reference evidence="2" key="1">
    <citation type="submission" date="2022-04" db="EMBL/GenBank/DDBJ databases">
        <title>Carnegiea gigantea Genome sequencing and assembly v2.</title>
        <authorList>
            <person name="Copetti D."/>
            <person name="Sanderson M.J."/>
            <person name="Burquez A."/>
            <person name="Wojciechowski M.F."/>
        </authorList>
    </citation>
    <scope>NUCLEOTIDE SEQUENCE</scope>
    <source>
        <strain evidence="2">SGP5-SGP5p</strain>
        <tissue evidence="2">Aerial part</tissue>
    </source>
</reference>
<feature type="compositionally biased region" description="Basic and acidic residues" evidence="1">
    <location>
        <begin position="52"/>
        <end position="82"/>
    </location>
</feature>
<dbReference type="AlphaFoldDB" id="A0A9Q1KVK2"/>
<proteinExistence type="predicted"/>
<sequence>MAKGWGSQYSTPYSGGYGSWGYGDNRHGHYSHQNQSDGWQNGWNCYQHHHHQDGDHHHGKDGWQKGWDHYQQHDGDRHHGKDGWQNGWDQADPGIWRVSQMSHRNPRISGQSPEGRGNDPKKTIPTSKPQSGARCSWQGVHSENFDLHGQKQIEKQA</sequence>
<evidence type="ECO:0000256" key="1">
    <source>
        <dbReference type="SAM" id="MobiDB-lite"/>
    </source>
</evidence>
<comment type="caution">
    <text evidence="2">The sequence shown here is derived from an EMBL/GenBank/DDBJ whole genome shotgun (WGS) entry which is preliminary data.</text>
</comment>
<feature type="region of interest" description="Disordered" evidence="1">
    <location>
        <begin position="50"/>
        <end position="136"/>
    </location>
</feature>